<gene>
    <name evidence="8" type="ordered locus">FraEuI1c_3332</name>
</gene>
<dbReference type="Gene3D" id="1.10.630.10">
    <property type="entry name" value="Cytochrome P450"/>
    <property type="match status" value="1"/>
</dbReference>
<keyword evidence="3 7" id="KW-0479">Metal-binding</keyword>
<keyword evidence="5 7" id="KW-0408">Iron</keyword>
<dbReference type="PROSITE" id="PS00086">
    <property type="entry name" value="CYTOCHROME_P450"/>
    <property type="match status" value="1"/>
</dbReference>
<accession>E3IWL3</accession>
<dbReference type="OrthoDB" id="5241086at2"/>
<evidence type="ECO:0000256" key="2">
    <source>
        <dbReference type="ARBA" id="ARBA00022617"/>
    </source>
</evidence>
<dbReference type="HOGENOM" id="CLU_033716_0_0_11"/>
<dbReference type="GO" id="GO:0005506">
    <property type="term" value="F:iron ion binding"/>
    <property type="evidence" value="ECO:0007669"/>
    <property type="project" value="InterPro"/>
</dbReference>
<dbReference type="InterPro" id="IPR017972">
    <property type="entry name" value="Cyt_P450_CS"/>
</dbReference>
<dbReference type="CDD" id="cd11033">
    <property type="entry name" value="CYP142-like"/>
    <property type="match status" value="1"/>
</dbReference>
<dbReference type="STRING" id="298654.FraEuI1c_3332"/>
<evidence type="ECO:0000256" key="3">
    <source>
        <dbReference type="ARBA" id="ARBA00022723"/>
    </source>
</evidence>
<dbReference type="PRINTS" id="PR00359">
    <property type="entry name" value="BP450"/>
</dbReference>
<evidence type="ECO:0000313" key="8">
    <source>
        <dbReference type="EMBL" id="ADP81343.1"/>
    </source>
</evidence>
<dbReference type="eggNOG" id="COG2124">
    <property type="taxonomic scope" value="Bacteria"/>
</dbReference>
<dbReference type="InParanoid" id="E3IWL3"/>
<dbReference type="PANTHER" id="PTHR46696:SF4">
    <property type="entry name" value="BIOTIN BIOSYNTHESIS CYTOCHROME P450"/>
    <property type="match status" value="1"/>
</dbReference>
<dbReference type="GO" id="GO:0006707">
    <property type="term" value="P:cholesterol catabolic process"/>
    <property type="evidence" value="ECO:0007669"/>
    <property type="project" value="TreeGrafter"/>
</dbReference>
<evidence type="ECO:0000256" key="7">
    <source>
        <dbReference type="RuleBase" id="RU000461"/>
    </source>
</evidence>
<dbReference type="AlphaFoldDB" id="E3IWL3"/>
<dbReference type="InterPro" id="IPR002397">
    <property type="entry name" value="Cyt_P450_B"/>
</dbReference>
<dbReference type="PRINTS" id="PR00385">
    <property type="entry name" value="P450"/>
</dbReference>
<dbReference type="GO" id="GO:0008395">
    <property type="term" value="F:steroid hydroxylase activity"/>
    <property type="evidence" value="ECO:0007669"/>
    <property type="project" value="TreeGrafter"/>
</dbReference>
<comment type="similarity">
    <text evidence="1 7">Belongs to the cytochrome P450 family.</text>
</comment>
<dbReference type="InterPro" id="IPR036396">
    <property type="entry name" value="Cyt_P450_sf"/>
</dbReference>
<dbReference type="GO" id="GO:0036199">
    <property type="term" value="F:cholest-4-en-3-one 26-monooxygenase activity"/>
    <property type="evidence" value="ECO:0007669"/>
    <property type="project" value="TreeGrafter"/>
</dbReference>
<dbReference type="GO" id="GO:0020037">
    <property type="term" value="F:heme binding"/>
    <property type="evidence" value="ECO:0007669"/>
    <property type="project" value="InterPro"/>
</dbReference>
<protein>
    <submittedName>
        <fullName evidence="8">Cytochrome P450</fullName>
    </submittedName>
</protein>
<dbReference type="Proteomes" id="UP000002484">
    <property type="component" value="Chromosome"/>
</dbReference>
<dbReference type="SUPFAM" id="SSF48264">
    <property type="entry name" value="Cytochrome P450"/>
    <property type="match status" value="1"/>
</dbReference>
<name>E3IWL3_PSEI1</name>
<keyword evidence="9" id="KW-1185">Reference proteome</keyword>
<dbReference type="Pfam" id="PF00067">
    <property type="entry name" value="p450"/>
    <property type="match status" value="1"/>
</dbReference>
<evidence type="ECO:0000256" key="5">
    <source>
        <dbReference type="ARBA" id="ARBA00023004"/>
    </source>
</evidence>
<dbReference type="PANTHER" id="PTHR46696">
    <property type="entry name" value="P450, PUTATIVE (EUROFUNG)-RELATED"/>
    <property type="match status" value="1"/>
</dbReference>
<evidence type="ECO:0000313" key="9">
    <source>
        <dbReference type="Proteomes" id="UP000002484"/>
    </source>
</evidence>
<keyword evidence="2 7" id="KW-0349">Heme</keyword>
<proteinExistence type="inferred from homology"/>
<keyword evidence="6 7" id="KW-0503">Monooxygenase</keyword>
<dbReference type="InterPro" id="IPR001128">
    <property type="entry name" value="Cyt_P450"/>
</dbReference>
<dbReference type="KEGG" id="fri:FraEuI1c_3332"/>
<evidence type="ECO:0000256" key="6">
    <source>
        <dbReference type="ARBA" id="ARBA00023033"/>
    </source>
</evidence>
<dbReference type="FunFam" id="1.10.630.10:FF:000018">
    <property type="entry name" value="Cytochrome P450 monooxygenase"/>
    <property type="match status" value="1"/>
</dbReference>
<evidence type="ECO:0000256" key="4">
    <source>
        <dbReference type="ARBA" id="ARBA00023002"/>
    </source>
</evidence>
<organism evidence="8 9">
    <name type="scientific">Pseudofrankia inefficax (strain DSM 45817 / CECT 9037 / DDB 130130 / EuI1c)</name>
    <name type="common">Frankia inefficax</name>
    <dbReference type="NCBI Taxonomy" id="298654"/>
    <lineage>
        <taxon>Bacteria</taxon>
        <taxon>Bacillati</taxon>
        <taxon>Actinomycetota</taxon>
        <taxon>Actinomycetes</taxon>
        <taxon>Frankiales</taxon>
        <taxon>Frankiaceae</taxon>
        <taxon>Pseudofrankia</taxon>
    </lineage>
</organism>
<sequence>MTPVTAPGPMLTVPGLFERPDYFEILARLRREAPVARTPDGLWAVTRYEDIRMISREPHRFCSGRGVLVNDPIRVHGAVNDETSLLHIDPPHHSRYRGVANRQFTPRAVGRLEERIRVITREVLEAADPRGEIDLVGEIAAPIPVRVIAELLGIDAADLATFRRWSDAVIEVIDHPTAEVYAESGELLTYLMRLADQRRSEPRDDLVSRLWQAQYQGEPLSHEQVRMFGLTLLVAGNETTRHLLSGTLAALAAHPEQRAALVREPDRIPAAVEECLRWTTPIQAFGRTATEDLTLHGQQIAAGDFLVLLYASGNRDELVFGPTADRFDVARAPGPNISFGFGEHLCLGASLARLEARVVLEELLARFPNFVTGPPIPVQSTLVRGFQTLPGVLSP</sequence>
<evidence type="ECO:0000256" key="1">
    <source>
        <dbReference type="ARBA" id="ARBA00010617"/>
    </source>
</evidence>
<dbReference type="EMBL" id="CP002299">
    <property type="protein sequence ID" value="ADP81343.1"/>
    <property type="molecule type" value="Genomic_DNA"/>
</dbReference>
<keyword evidence="4 7" id="KW-0560">Oxidoreductase</keyword>
<reference evidence="8 9" key="1">
    <citation type="submission" date="2010-10" db="EMBL/GenBank/DDBJ databases">
        <title>Complete sequence of Frankia sp. EuI1c.</title>
        <authorList>
            <consortium name="US DOE Joint Genome Institute"/>
            <person name="Lucas S."/>
            <person name="Copeland A."/>
            <person name="Lapidus A."/>
            <person name="Cheng J.-F."/>
            <person name="Bruce D."/>
            <person name="Goodwin L."/>
            <person name="Pitluck S."/>
            <person name="Chertkov O."/>
            <person name="Detter J.C."/>
            <person name="Han C."/>
            <person name="Tapia R."/>
            <person name="Land M."/>
            <person name="Hauser L."/>
            <person name="Jeffries C."/>
            <person name="Kyrpides N."/>
            <person name="Ivanova N."/>
            <person name="Mikhailova N."/>
            <person name="Beauchemin N."/>
            <person name="Sen A."/>
            <person name="Sur S.A."/>
            <person name="Gtari M."/>
            <person name="Wall L."/>
            <person name="Tisa L."/>
            <person name="Woyke T."/>
        </authorList>
    </citation>
    <scope>NUCLEOTIDE SEQUENCE [LARGE SCALE GENOMIC DNA]</scope>
    <source>
        <strain evidence="9">DSM 45817 / CECT 9037 / EuI1c</strain>
    </source>
</reference>
<dbReference type="RefSeq" id="WP_013424461.1">
    <property type="nucleotide sequence ID" value="NC_014666.1"/>
</dbReference>